<evidence type="ECO:0000313" key="2">
    <source>
        <dbReference type="Proteomes" id="UP000053989"/>
    </source>
</evidence>
<proteinExistence type="predicted"/>
<dbReference type="HOGENOM" id="CLU_2374019_0_0_1"/>
<evidence type="ECO:0000313" key="1">
    <source>
        <dbReference type="EMBL" id="KIM54054.1"/>
    </source>
</evidence>
<keyword evidence="2" id="KW-1185">Reference proteome</keyword>
<dbReference type="OrthoDB" id="2317065at2759"/>
<dbReference type="Proteomes" id="UP000053989">
    <property type="component" value="Unassembled WGS sequence"/>
</dbReference>
<gene>
    <name evidence="1" type="ORF">SCLCIDRAFT_31375</name>
</gene>
<reference evidence="2" key="2">
    <citation type="submission" date="2015-01" db="EMBL/GenBank/DDBJ databases">
        <title>Evolutionary Origins and Diversification of the Mycorrhizal Mutualists.</title>
        <authorList>
            <consortium name="DOE Joint Genome Institute"/>
            <consortium name="Mycorrhizal Genomics Consortium"/>
            <person name="Kohler A."/>
            <person name="Kuo A."/>
            <person name="Nagy L.G."/>
            <person name="Floudas D."/>
            <person name="Copeland A."/>
            <person name="Barry K.W."/>
            <person name="Cichocki N."/>
            <person name="Veneault-Fourrey C."/>
            <person name="LaButti K."/>
            <person name="Lindquist E.A."/>
            <person name="Lipzen A."/>
            <person name="Lundell T."/>
            <person name="Morin E."/>
            <person name="Murat C."/>
            <person name="Riley R."/>
            <person name="Ohm R."/>
            <person name="Sun H."/>
            <person name="Tunlid A."/>
            <person name="Henrissat B."/>
            <person name="Grigoriev I.V."/>
            <person name="Hibbett D.S."/>
            <person name="Martin F."/>
        </authorList>
    </citation>
    <scope>NUCLEOTIDE SEQUENCE [LARGE SCALE GENOMIC DNA]</scope>
    <source>
        <strain evidence="2">Foug A</strain>
    </source>
</reference>
<dbReference type="EMBL" id="KN822163">
    <property type="protein sequence ID" value="KIM54054.1"/>
    <property type="molecule type" value="Genomic_DNA"/>
</dbReference>
<dbReference type="InParanoid" id="A0A0C3DCB2"/>
<sequence>MLYELNTQRQLFHGSCAGDADTDWVGLVQSWSTEEMPLEVKNTSGTTWGSAGFSIETWGLNGTIFISTPAKRVQTLSGKAHVVFAYNDRQYSRSD</sequence>
<protein>
    <submittedName>
        <fullName evidence="1">Uncharacterized protein</fullName>
    </submittedName>
</protein>
<name>A0A0C3DCB2_9AGAM</name>
<organism evidence="1 2">
    <name type="scientific">Scleroderma citrinum Foug A</name>
    <dbReference type="NCBI Taxonomy" id="1036808"/>
    <lineage>
        <taxon>Eukaryota</taxon>
        <taxon>Fungi</taxon>
        <taxon>Dikarya</taxon>
        <taxon>Basidiomycota</taxon>
        <taxon>Agaricomycotina</taxon>
        <taxon>Agaricomycetes</taxon>
        <taxon>Agaricomycetidae</taxon>
        <taxon>Boletales</taxon>
        <taxon>Sclerodermatineae</taxon>
        <taxon>Sclerodermataceae</taxon>
        <taxon>Scleroderma</taxon>
    </lineage>
</organism>
<dbReference type="AlphaFoldDB" id="A0A0C3DCB2"/>
<reference evidence="1 2" key="1">
    <citation type="submission" date="2014-04" db="EMBL/GenBank/DDBJ databases">
        <authorList>
            <consortium name="DOE Joint Genome Institute"/>
            <person name="Kuo A."/>
            <person name="Kohler A."/>
            <person name="Nagy L.G."/>
            <person name="Floudas D."/>
            <person name="Copeland A."/>
            <person name="Barry K.W."/>
            <person name="Cichocki N."/>
            <person name="Veneault-Fourrey C."/>
            <person name="LaButti K."/>
            <person name="Lindquist E.A."/>
            <person name="Lipzen A."/>
            <person name="Lundell T."/>
            <person name="Morin E."/>
            <person name="Murat C."/>
            <person name="Sun H."/>
            <person name="Tunlid A."/>
            <person name="Henrissat B."/>
            <person name="Grigoriev I.V."/>
            <person name="Hibbett D.S."/>
            <person name="Martin F."/>
            <person name="Nordberg H.P."/>
            <person name="Cantor M.N."/>
            <person name="Hua S.X."/>
        </authorList>
    </citation>
    <scope>NUCLEOTIDE SEQUENCE [LARGE SCALE GENOMIC DNA]</scope>
    <source>
        <strain evidence="1 2">Foug A</strain>
    </source>
</reference>
<accession>A0A0C3DCB2</accession>